<accession>A0A4P6JSQ3</accession>
<evidence type="ECO:0000256" key="1">
    <source>
        <dbReference type="ARBA" id="ARBA00006328"/>
    </source>
</evidence>
<dbReference type="Proteomes" id="UP000290365">
    <property type="component" value="Chromosome"/>
</dbReference>
<gene>
    <name evidence="4" type="ORF">EPA93_22365</name>
</gene>
<dbReference type="PANTHER" id="PTHR42748">
    <property type="entry name" value="NITROGEN METABOLITE REPRESSION PROTEIN NMRA FAMILY MEMBER"/>
    <property type="match status" value="1"/>
</dbReference>
<evidence type="ECO:0000313" key="5">
    <source>
        <dbReference type="Proteomes" id="UP000290365"/>
    </source>
</evidence>
<dbReference type="SUPFAM" id="SSF51735">
    <property type="entry name" value="NAD(P)-binding Rossmann-fold domains"/>
    <property type="match status" value="1"/>
</dbReference>
<comment type="similarity">
    <text evidence="1">Belongs to the NmrA-type oxidoreductase family.</text>
</comment>
<evidence type="ECO:0000259" key="3">
    <source>
        <dbReference type="Pfam" id="PF05368"/>
    </source>
</evidence>
<dbReference type="InterPro" id="IPR036291">
    <property type="entry name" value="NAD(P)-bd_dom_sf"/>
</dbReference>
<dbReference type="InterPro" id="IPR051164">
    <property type="entry name" value="NmrA-like_oxidored"/>
</dbReference>
<dbReference type="InterPro" id="IPR008030">
    <property type="entry name" value="NmrA-like"/>
</dbReference>
<dbReference type="PANTHER" id="PTHR42748:SF7">
    <property type="entry name" value="NMRA LIKE REDOX SENSOR 1-RELATED"/>
    <property type="match status" value="1"/>
</dbReference>
<dbReference type="Gene3D" id="3.40.50.720">
    <property type="entry name" value="NAD(P)-binding Rossmann-like Domain"/>
    <property type="match status" value="1"/>
</dbReference>
<dbReference type="CDD" id="cd05251">
    <property type="entry name" value="NmrA_like_SDR_a"/>
    <property type="match status" value="1"/>
</dbReference>
<evidence type="ECO:0000256" key="2">
    <source>
        <dbReference type="ARBA" id="ARBA00022857"/>
    </source>
</evidence>
<name>A0A4P6JSQ3_KTERU</name>
<dbReference type="RefSeq" id="WP_129889641.1">
    <property type="nucleotide sequence ID" value="NZ_CP035758.1"/>
</dbReference>
<reference evidence="4 5" key="1">
    <citation type="submission" date="2019-01" db="EMBL/GenBank/DDBJ databases">
        <title>Ktedonosporobacter rubrisoli SCAWS-G2.</title>
        <authorList>
            <person name="Huang Y."/>
            <person name="Yan B."/>
        </authorList>
    </citation>
    <scope>NUCLEOTIDE SEQUENCE [LARGE SCALE GENOMIC DNA]</scope>
    <source>
        <strain evidence="4 5">SCAWS-G2</strain>
    </source>
</reference>
<organism evidence="4 5">
    <name type="scientific">Ktedonosporobacter rubrisoli</name>
    <dbReference type="NCBI Taxonomy" id="2509675"/>
    <lineage>
        <taxon>Bacteria</taxon>
        <taxon>Bacillati</taxon>
        <taxon>Chloroflexota</taxon>
        <taxon>Ktedonobacteria</taxon>
        <taxon>Ktedonobacterales</taxon>
        <taxon>Ktedonosporobacteraceae</taxon>
        <taxon>Ktedonosporobacter</taxon>
    </lineage>
</organism>
<evidence type="ECO:0000313" key="4">
    <source>
        <dbReference type="EMBL" id="QBD78588.1"/>
    </source>
</evidence>
<dbReference type="Pfam" id="PF05368">
    <property type="entry name" value="NmrA"/>
    <property type="match status" value="1"/>
</dbReference>
<proteinExistence type="inferred from homology"/>
<dbReference type="AlphaFoldDB" id="A0A4P6JSQ3"/>
<protein>
    <submittedName>
        <fullName evidence="4">NAD-dependent epimerase/dehydratase family protein</fullName>
    </submittedName>
</protein>
<keyword evidence="5" id="KW-1185">Reference proteome</keyword>
<dbReference type="EMBL" id="CP035758">
    <property type="protein sequence ID" value="QBD78588.1"/>
    <property type="molecule type" value="Genomic_DNA"/>
</dbReference>
<dbReference type="OrthoDB" id="9794300at2"/>
<dbReference type="Gene3D" id="3.90.25.10">
    <property type="entry name" value="UDP-galactose 4-epimerase, domain 1"/>
    <property type="match status" value="1"/>
</dbReference>
<dbReference type="KEGG" id="kbs:EPA93_22365"/>
<sequence>MSYLRKVALVLGATGQQGGAVARQLLTSGWSVRALVRDPQKAEAQELHNLGIELVKGDLDLPATLAEAMQDVQGVFSVQAILYERAKEVQQGKAVAEAAKAMHVPHLVYSSAIGANRDIGIAAFEAKGEIERYLQALKLPVTILRPAMFMDNFRFQARRVNGSIYLPALGDAETSIQAIAVRDIGVFAALALNDPQTYIGKALEIAGDELTLARLAEVFQQVFGLPVVYQAGSSEAGQDLQGARKASAFLAKEGLKADIASLRQIHPQLLSLEAWLRQAALPL</sequence>
<keyword evidence="2" id="KW-0521">NADP</keyword>
<feature type="domain" description="NmrA-like" evidence="3">
    <location>
        <begin position="7"/>
        <end position="239"/>
    </location>
</feature>